<organism evidence="1 2">
    <name type="scientific">Laetiporus sulphureus 93-53</name>
    <dbReference type="NCBI Taxonomy" id="1314785"/>
    <lineage>
        <taxon>Eukaryota</taxon>
        <taxon>Fungi</taxon>
        <taxon>Dikarya</taxon>
        <taxon>Basidiomycota</taxon>
        <taxon>Agaricomycotina</taxon>
        <taxon>Agaricomycetes</taxon>
        <taxon>Polyporales</taxon>
        <taxon>Laetiporus</taxon>
    </lineage>
</organism>
<protein>
    <recommendedName>
        <fullName evidence="3">F-box domain-containing protein</fullName>
    </recommendedName>
</protein>
<dbReference type="Gene3D" id="3.80.10.10">
    <property type="entry name" value="Ribonuclease Inhibitor"/>
    <property type="match status" value="1"/>
</dbReference>
<dbReference type="InParanoid" id="A0A165BUP8"/>
<sequence length="553" mass="63805">MSTLDLIKTLSSRLEQGDARQHIVHLKDLEGLAKVAETMVRAIWREQNAHIAINRFPPEVLREIFMTTCTVKLAEYRFAYYECSDITTVWNPTWIDKGRAVSLMLVCHHWKEITLGVRELWNGIETYWECNDRILLKRSGRGPLKVLAFDELEPSCAVAHALQNVEHSSRIQELYWISGSAREDLRMPAPSLRSLALQGDWNHMPDVSLKLFDNHTPCLERLSLSYMKWLPSNAFAKLTFLALEDCRVSKAPIKLRILLAGTPNLVDLVLRHVYDPHVRAETEAADMKPVSLTQLRRLLIDHVKPDDIDYVFRDAQLNKDLSISIKNIYWRYEERRLLEGVSSWSLNALKQPKQLHLQQHIAIVTGASSGLRFQVERSMTLEDWAEFNWPRILPLSSISHLCMFELDAYKEPGLEHVRNLLRQMTALETLSVNIEGLTKVLDALTLSRDPTDPPLCPALTTLRIAIRKDSDCDIILDSVLPHRAQLSIKHLYIGLIDPQPSHEHWRPRQTVKDQLHGKFESVKFETLLYDKAYNITLPLVCDGEAHRLWPRWL</sequence>
<accession>A0A165BUP8</accession>
<dbReference type="GeneID" id="63826967"/>
<keyword evidence="2" id="KW-1185">Reference proteome</keyword>
<name>A0A165BUP8_9APHY</name>
<dbReference type="EMBL" id="KV427661">
    <property type="protein sequence ID" value="KZT01690.1"/>
    <property type="molecule type" value="Genomic_DNA"/>
</dbReference>
<dbReference type="InterPro" id="IPR032675">
    <property type="entry name" value="LRR_dom_sf"/>
</dbReference>
<evidence type="ECO:0008006" key="3">
    <source>
        <dbReference type="Google" id="ProtNLM"/>
    </source>
</evidence>
<evidence type="ECO:0000313" key="2">
    <source>
        <dbReference type="Proteomes" id="UP000076871"/>
    </source>
</evidence>
<gene>
    <name evidence="1" type="ORF">LAESUDRAFT_730963</name>
</gene>
<evidence type="ECO:0000313" key="1">
    <source>
        <dbReference type="EMBL" id="KZT01690.1"/>
    </source>
</evidence>
<dbReference type="SUPFAM" id="SSF52058">
    <property type="entry name" value="L domain-like"/>
    <property type="match status" value="1"/>
</dbReference>
<proteinExistence type="predicted"/>
<dbReference type="AlphaFoldDB" id="A0A165BUP8"/>
<dbReference type="Proteomes" id="UP000076871">
    <property type="component" value="Unassembled WGS sequence"/>
</dbReference>
<dbReference type="RefSeq" id="XP_040759430.1">
    <property type="nucleotide sequence ID" value="XM_040909938.1"/>
</dbReference>
<dbReference type="OrthoDB" id="2751518at2759"/>
<reference evidence="1 2" key="1">
    <citation type="journal article" date="2016" name="Mol. Biol. Evol.">
        <title>Comparative Genomics of Early-Diverging Mushroom-Forming Fungi Provides Insights into the Origins of Lignocellulose Decay Capabilities.</title>
        <authorList>
            <person name="Nagy L.G."/>
            <person name="Riley R."/>
            <person name="Tritt A."/>
            <person name="Adam C."/>
            <person name="Daum C."/>
            <person name="Floudas D."/>
            <person name="Sun H."/>
            <person name="Yadav J.S."/>
            <person name="Pangilinan J."/>
            <person name="Larsson K.H."/>
            <person name="Matsuura K."/>
            <person name="Barry K."/>
            <person name="Labutti K."/>
            <person name="Kuo R."/>
            <person name="Ohm R.A."/>
            <person name="Bhattacharya S.S."/>
            <person name="Shirouzu T."/>
            <person name="Yoshinaga Y."/>
            <person name="Martin F.M."/>
            <person name="Grigoriev I.V."/>
            <person name="Hibbett D.S."/>
        </authorList>
    </citation>
    <scope>NUCLEOTIDE SEQUENCE [LARGE SCALE GENOMIC DNA]</scope>
    <source>
        <strain evidence="1 2">93-53</strain>
    </source>
</reference>